<accession>A0A2H0BEB0</accession>
<evidence type="ECO:0000313" key="2">
    <source>
        <dbReference type="Proteomes" id="UP000229794"/>
    </source>
</evidence>
<evidence type="ECO:0000313" key="1">
    <source>
        <dbReference type="EMBL" id="PIP56013.1"/>
    </source>
</evidence>
<dbReference type="Gene3D" id="3.30.420.40">
    <property type="match status" value="2"/>
</dbReference>
<organism evidence="1 2">
    <name type="scientific">Candidatus Zambryskibacteria bacterium CG22_combo_CG10-13_8_21_14_all_42_17</name>
    <dbReference type="NCBI Taxonomy" id="1975118"/>
    <lineage>
        <taxon>Bacteria</taxon>
        <taxon>Candidatus Zambryskiibacteriota</taxon>
    </lineage>
</organism>
<dbReference type="InterPro" id="IPR043129">
    <property type="entry name" value="ATPase_NBD"/>
</dbReference>
<evidence type="ECO:0008006" key="3">
    <source>
        <dbReference type="Google" id="ProtNLM"/>
    </source>
</evidence>
<protein>
    <recommendedName>
        <fullName evidence="3">SHS2 domain-containing protein</fullName>
    </recommendedName>
</protein>
<dbReference type="InterPro" id="IPR005883">
    <property type="entry name" value="PilM"/>
</dbReference>
<dbReference type="Pfam" id="PF11104">
    <property type="entry name" value="PilM_2"/>
    <property type="match status" value="2"/>
</dbReference>
<dbReference type="Proteomes" id="UP000229794">
    <property type="component" value="Unassembled WGS sequence"/>
</dbReference>
<dbReference type="EMBL" id="PCST01000002">
    <property type="protein sequence ID" value="PIP56013.1"/>
    <property type="molecule type" value="Genomic_DNA"/>
</dbReference>
<dbReference type="CDD" id="cd24049">
    <property type="entry name" value="ASKHA_NBD_PilM"/>
    <property type="match status" value="1"/>
</dbReference>
<dbReference type="PANTHER" id="PTHR32432:SF3">
    <property type="entry name" value="ETHANOLAMINE UTILIZATION PROTEIN EUTJ"/>
    <property type="match status" value="1"/>
</dbReference>
<gene>
    <name evidence="1" type="ORF">COX06_00045</name>
</gene>
<proteinExistence type="predicted"/>
<comment type="caution">
    <text evidence="1">The sequence shown here is derived from an EMBL/GenBank/DDBJ whole genome shotgun (WGS) entry which is preliminary data.</text>
</comment>
<dbReference type="SUPFAM" id="SSF53067">
    <property type="entry name" value="Actin-like ATPase domain"/>
    <property type="match status" value="1"/>
</dbReference>
<sequence>MAFFSKFFNQSEPTALGIDIGSSAIKIVQLKKKNSQAILETYGELALGPYAGAGVGQAVVLPPEKIAQAISDLMREKEVNVTTRKCGVSIAFASSFMTVIEMPEVSFKQLAVMVPIEARKYIPVPISEVMLDWSIIPKSEVQVEDSSEDTTSEVHALADGEGKNPTTLKKVDVLVVAIHNETIARYQEIVAKSGLEAGFFEIEIFSTMRAVLDEALRPVMIMDMGAASTKLYVVERGIIRSSHTINRGSQDITANISKSIGLTMERAEVMKRQVGMIGDDKNMTNAIILTLDHIFAEVNNTLLVFEKKHNKTISEVILVGGGSALKGLSDIAKNNFKTEVISANPFNKVSAPAFLENILKETGPEFAVAIGLALRKLSEEE</sequence>
<dbReference type="Gene3D" id="3.30.1490.300">
    <property type="match status" value="1"/>
</dbReference>
<dbReference type="PIRSF" id="PIRSF019169">
    <property type="entry name" value="PilM"/>
    <property type="match status" value="1"/>
</dbReference>
<dbReference type="PANTHER" id="PTHR32432">
    <property type="entry name" value="CELL DIVISION PROTEIN FTSA-RELATED"/>
    <property type="match status" value="1"/>
</dbReference>
<reference evidence="1 2" key="1">
    <citation type="submission" date="2017-09" db="EMBL/GenBank/DDBJ databases">
        <title>Depth-based differentiation of microbial function through sediment-hosted aquifers and enrichment of novel symbionts in the deep terrestrial subsurface.</title>
        <authorList>
            <person name="Probst A.J."/>
            <person name="Ladd B."/>
            <person name="Jarett J.K."/>
            <person name="Geller-Mcgrath D.E."/>
            <person name="Sieber C.M."/>
            <person name="Emerson J.B."/>
            <person name="Anantharaman K."/>
            <person name="Thomas B.C."/>
            <person name="Malmstrom R."/>
            <person name="Stieglmeier M."/>
            <person name="Klingl A."/>
            <person name="Woyke T."/>
            <person name="Ryan C.M."/>
            <person name="Banfield J.F."/>
        </authorList>
    </citation>
    <scope>NUCLEOTIDE SEQUENCE [LARGE SCALE GENOMIC DNA]</scope>
    <source>
        <strain evidence="1">CG22_combo_CG10-13_8_21_14_all_42_17</strain>
    </source>
</reference>
<name>A0A2H0BEB0_9BACT</name>
<dbReference type="InterPro" id="IPR050696">
    <property type="entry name" value="FtsA/MreB"/>
</dbReference>
<dbReference type="AlphaFoldDB" id="A0A2H0BEB0"/>